<dbReference type="PIRSF" id="PIRSF000350">
    <property type="entry name" value="Mercury_reductase_MerA"/>
    <property type="match status" value="1"/>
</dbReference>
<name>A0A0P9EFS2_9GAMM</name>
<dbReference type="Proteomes" id="UP000183104">
    <property type="component" value="Unassembled WGS sequence"/>
</dbReference>
<sequence>MSESLDLMVIGSGPGGYRAAVYAALRGLSVGIVEKADWGGTCLNRGCIPKKDWHHTAKTIARSAKFAERGIAGGPLKGDLAAAWEHQERVVAQVQESYVGFMDRLKVQQYKGHARLDAEGNVVIEGPDAGTVAARNVILGTGSRPAPIPGVEPVSGKVLTTDMLFDEPAPPPGEVIVAGSGVIGTEMAFILAQLGCSVTWVASGAPLRKTRFTPQARGALEGKLQEHGIEWRTGGRLAGTRVEGERVVAELDDGERLEADWLLLGTGREPVTDGLGLEEAGVETDDRGFVRVDEYRRTTREGVYAIGDCANRHQTANHAMADGVVAVKNILEAESTEANDAMVPEVVYSALELARVGLDDDEAEDAEYEPAVGFTSFETNPKAVGQDTDEGFTRLLVDMDEGTLLGGEIVGDSAGELIHILTSHPDPDTALSQIAAGRFNHPAMAEEVLNSTETLAANWGLGPEIFGTD</sequence>
<organism evidence="16 17">
    <name type="scientific">Thiohalorhabdus denitrificans</name>
    <dbReference type="NCBI Taxonomy" id="381306"/>
    <lineage>
        <taxon>Bacteria</taxon>
        <taxon>Pseudomonadati</taxon>
        <taxon>Pseudomonadota</taxon>
        <taxon>Gammaproteobacteria</taxon>
        <taxon>Thiohalorhabdales</taxon>
        <taxon>Thiohalorhabdaceae</taxon>
        <taxon>Thiohalorhabdus</taxon>
    </lineage>
</organism>
<evidence type="ECO:0000256" key="11">
    <source>
        <dbReference type="PIRSR" id="PIRSR000350-3"/>
    </source>
</evidence>
<dbReference type="AlphaFoldDB" id="A0A0P9EFS2"/>
<keyword evidence="5 13" id="KW-0560">Oxidoreductase</keyword>
<dbReference type="GO" id="GO:0006103">
    <property type="term" value="P:2-oxoglutarate metabolic process"/>
    <property type="evidence" value="ECO:0007669"/>
    <property type="project" value="TreeGrafter"/>
</dbReference>
<dbReference type="InterPro" id="IPR012999">
    <property type="entry name" value="Pyr_OxRdtase_I_AS"/>
</dbReference>
<reference evidence="17" key="1">
    <citation type="submission" date="2016-10" db="EMBL/GenBank/DDBJ databases">
        <authorList>
            <person name="Varghese N."/>
        </authorList>
    </citation>
    <scope>NUCLEOTIDE SEQUENCE [LARGE SCALE GENOMIC DNA]</scope>
    <source>
        <strain evidence="17">HL 19</strain>
    </source>
</reference>
<dbReference type="InterPro" id="IPR004099">
    <property type="entry name" value="Pyr_nucl-diS_OxRdtase_dimer"/>
</dbReference>
<comment type="cofactor">
    <cofactor evidence="11">
        <name>FAD</name>
        <dbReference type="ChEBI" id="CHEBI:57692"/>
    </cofactor>
    <text evidence="11">Binds 1 FAD per subunit.</text>
</comment>
<dbReference type="PROSITE" id="PS00076">
    <property type="entry name" value="PYRIDINE_REDOX_1"/>
    <property type="match status" value="1"/>
</dbReference>
<dbReference type="InterPro" id="IPR050151">
    <property type="entry name" value="Class-I_Pyr_Nuc-Dis_Oxidored"/>
</dbReference>
<feature type="binding site" evidence="11">
    <location>
        <position position="51"/>
    </location>
    <ligand>
        <name>FAD</name>
        <dbReference type="ChEBI" id="CHEBI:57692"/>
    </ligand>
</feature>
<dbReference type="STRING" id="381306.AN478_01490"/>
<dbReference type="InterPro" id="IPR023753">
    <property type="entry name" value="FAD/NAD-binding_dom"/>
</dbReference>
<keyword evidence="3 13" id="KW-0285">Flavoprotein</keyword>
<proteinExistence type="inferred from homology"/>
<comment type="similarity">
    <text evidence="1 13">Belongs to the class-I pyridine nucleotide-disulfide oxidoreductase family.</text>
</comment>
<dbReference type="SUPFAM" id="SSF51905">
    <property type="entry name" value="FAD/NAD(P)-binding domain"/>
    <property type="match status" value="1"/>
</dbReference>
<dbReference type="Pfam" id="PF02852">
    <property type="entry name" value="Pyr_redox_dim"/>
    <property type="match status" value="1"/>
</dbReference>
<protein>
    <recommendedName>
        <fullName evidence="2">Dihydrolipoyl dehydrogenase</fullName>
    </recommendedName>
    <alternativeName>
        <fullName evidence="9">Dihydrolipoamide dehydrogenase</fullName>
    </alternativeName>
</protein>
<dbReference type="InterPro" id="IPR016156">
    <property type="entry name" value="FAD/NAD-linked_Rdtase_dimer_sf"/>
</dbReference>
<evidence type="ECO:0000256" key="1">
    <source>
        <dbReference type="ARBA" id="ARBA00007532"/>
    </source>
</evidence>
<evidence type="ECO:0000256" key="3">
    <source>
        <dbReference type="ARBA" id="ARBA00022630"/>
    </source>
</evidence>
<feature type="binding site" evidence="11">
    <location>
        <position position="308"/>
    </location>
    <ligand>
        <name>FAD</name>
        <dbReference type="ChEBI" id="CHEBI:57692"/>
    </ligand>
</feature>
<feature type="active site" description="Proton acceptor" evidence="10">
    <location>
        <position position="441"/>
    </location>
</feature>
<evidence type="ECO:0000313" key="16">
    <source>
        <dbReference type="EMBL" id="SCY21999.1"/>
    </source>
</evidence>
<keyword evidence="8 13" id="KW-0676">Redox-active center</keyword>
<evidence type="ECO:0000313" key="17">
    <source>
        <dbReference type="Proteomes" id="UP000183104"/>
    </source>
</evidence>
<feature type="disulfide bond" description="Redox-active" evidence="12">
    <location>
        <begin position="42"/>
        <end position="47"/>
    </location>
</feature>
<evidence type="ECO:0000259" key="14">
    <source>
        <dbReference type="Pfam" id="PF02852"/>
    </source>
</evidence>
<dbReference type="PANTHER" id="PTHR22912:SF217">
    <property type="entry name" value="DIHYDROLIPOYL DEHYDROGENASE"/>
    <property type="match status" value="1"/>
</dbReference>
<accession>A0A0P9EFS2</accession>
<feature type="domain" description="Pyridine nucleotide-disulphide oxidoreductase dimerisation" evidence="14">
    <location>
        <begin position="343"/>
        <end position="449"/>
    </location>
</feature>
<dbReference type="OrthoDB" id="9800167at2"/>
<dbReference type="RefSeq" id="WP_054964859.1">
    <property type="nucleotide sequence ID" value="NZ_FMUN01000004.1"/>
</dbReference>
<keyword evidence="6 11" id="KW-0520">NAD</keyword>
<dbReference type="Pfam" id="PF07992">
    <property type="entry name" value="Pyr_redox_2"/>
    <property type="match status" value="1"/>
</dbReference>
<keyword evidence="7" id="KW-1015">Disulfide bond</keyword>
<evidence type="ECO:0000256" key="9">
    <source>
        <dbReference type="ARBA" id="ARBA00031281"/>
    </source>
</evidence>
<dbReference type="InterPro" id="IPR001100">
    <property type="entry name" value="Pyr_nuc-diS_OxRdtase"/>
</dbReference>
<dbReference type="GO" id="GO:0050660">
    <property type="term" value="F:flavin adenine dinucleotide binding"/>
    <property type="evidence" value="ECO:0007669"/>
    <property type="project" value="TreeGrafter"/>
</dbReference>
<feature type="domain" description="FAD/NAD(P)-binding" evidence="15">
    <location>
        <begin position="6"/>
        <end position="323"/>
    </location>
</feature>
<feature type="binding site" evidence="11">
    <location>
        <begin position="141"/>
        <end position="143"/>
    </location>
    <ligand>
        <name>FAD</name>
        <dbReference type="ChEBI" id="CHEBI:57692"/>
    </ligand>
</feature>
<evidence type="ECO:0000256" key="5">
    <source>
        <dbReference type="ARBA" id="ARBA00023002"/>
    </source>
</evidence>
<dbReference type="Gene3D" id="3.50.50.60">
    <property type="entry name" value="FAD/NAD(P)-binding domain"/>
    <property type="match status" value="2"/>
</dbReference>
<feature type="binding site" evidence="11">
    <location>
        <begin position="179"/>
        <end position="186"/>
    </location>
    <ligand>
        <name>NAD(+)</name>
        <dbReference type="ChEBI" id="CHEBI:57540"/>
    </ligand>
</feature>
<keyword evidence="11" id="KW-0547">Nucleotide-binding</keyword>
<evidence type="ECO:0000259" key="15">
    <source>
        <dbReference type="Pfam" id="PF07992"/>
    </source>
</evidence>
<dbReference type="InterPro" id="IPR036188">
    <property type="entry name" value="FAD/NAD-bd_sf"/>
</dbReference>
<dbReference type="PRINTS" id="PR00411">
    <property type="entry name" value="PNDRDTASEI"/>
</dbReference>
<evidence type="ECO:0000256" key="12">
    <source>
        <dbReference type="PIRSR" id="PIRSR000350-4"/>
    </source>
</evidence>
<evidence type="ECO:0000256" key="6">
    <source>
        <dbReference type="ARBA" id="ARBA00023027"/>
    </source>
</evidence>
<dbReference type="PRINTS" id="PR00368">
    <property type="entry name" value="FADPNR"/>
</dbReference>
<evidence type="ECO:0000256" key="13">
    <source>
        <dbReference type="RuleBase" id="RU003691"/>
    </source>
</evidence>
<gene>
    <name evidence="16" type="ORF">SAMN05661077_1488</name>
</gene>
<dbReference type="GO" id="GO:0004148">
    <property type="term" value="F:dihydrolipoyl dehydrogenase (NADH) activity"/>
    <property type="evidence" value="ECO:0007669"/>
    <property type="project" value="TreeGrafter"/>
</dbReference>
<dbReference type="EMBL" id="FMUN01000004">
    <property type="protein sequence ID" value="SCY21999.1"/>
    <property type="molecule type" value="Genomic_DNA"/>
</dbReference>
<feature type="binding site" evidence="11">
    <location>
        <position position="267"/>
    </location>
    <ligand>
        <name>NAD(+)</name>
        <dbReference type="ChEBI" id="CHEBI:57540"/>
    </ligand>
</feature>
<dbReference type="Gene3D" id="3.30.390.30">
    <property type="match status" value="1"/>
</dbReference>
<evidence type="ECO:0000256" key="2">
    <source>
        <dbReference type="ARBA" id="ARBA00016961"/>
    </source>
</evidence>
<evidence type="ECO:0000256" key="7">
    <source>
        <dbReference type="ARBA" id="ARBA00023157"/>
    </source>
</evidence>
<evidence type="ECO:0000256" key="10">
    <source>
        <dbReference type="PIRSR" id="PIRSR000350-2"/>
    </source>
</evidence>
<evidence type="ECO:0000256" key="8">
    <source>
        <dbReference type="ARBA" id="ARBA00023284"/>
    </source>
</evidence>
<dbReference type="SUPFAM" id="SSF55424">
    <property type="entry name" value="FAD/NAD-linked reductases, dimerisation (C-terminal) domain"/>
    <property type="match status" value="1"/>
</dbReference>
<keyword evidence="17" id="KW-1185">Reference proteome</keyword>
<dbReference type="PANTHER" id="PTHR22912">
    <property type="entry name" value="DISULFIDE OXIDOREDUCTASE"/>
    <property type="match status" value="1"/>
</dbReference>
<evidence type="ECO:0000256" key="4">
    <source>
        <dbReference type="ARBA" id="ARBA00022827"/>
    </source>
</evidence>
<keyword evidence="4 11" id="KW-0274">FAD</keyword>